<evidence type="ECO:0000256" key="1">
    <source>
        <dbReference type="SAM" id="Phobius"/>
    </source>
</evidence>
<dbReference type="Proteomes" id="UP000523087">
    <property type="component" value="Unassembled WGS sequence"/>
</dbReference>
<protein>
    <submittedName>
        <fullName evidence="2">Uncharacterized membrane protein YuzA (DUF378 family)</fullName>
    </submittedName>
</protein>
<reference evidence="2 3" key="1">
    <citation type="submission" date="2020-07" db="EMBL/GenBank/DDBJ databases">
        <title>Genomic Encyclopedia of Type Strains, Phase IV (KMG-IV): sequencing the most valuable type-strain genomes for metagenomic binning, comparative biology and taxonomic classification.</title>
        <authorList>
            <person name="Goeker M."/>
        </authorList>
    </citation>
    <scope>NUCLEOTIDE SEQUENCE [LARGE SCALE GENOMIC DNA]</scope>
    <source>
        <strain evidence="2 3">DSM 15730</strain>
    </source>
</reference>
<keyword evidence="3" id="KW-1185">Reference proteome</keyword>
<dbReference type="EMBL" id="JACDUT010000011">
    <property type="protein sequence ID" value="MBA2876324.1"/>
    <property type="molecule type" value="Genomic_DNA"/>
</dbReference>
<gene>
    <name evidence="2" type="ORF">HNR31_003119</name>
</gene>
<evidence type="ECO:0000313" key="3">
    <source>
        <dbReference type="Proteomes" id="UP000523087"/>
    </source>
</evidence>
<organism evidence="2 3">
    <name type="scientific">Thermaerobacillus caldiproteolyticus</name>
    <dbReference type="NCBI Taxonomy" id="247480"/>
    <lineage>
        <taxon>Bacteria</taxon>
        <taxon>Bacillati</taxon>
        <taxon>Bacillota</taxon>
        <taxon>Bacilli</taxon>
        <taxon>Bacillales</taxon>
        <taxon>Anoxybacillaceae</taxon>
        <taxon>Thermaerobacillus</taxon>
    </lineage>
</organism>
<dbReference type="AlphaFoldDB" id="A0A7W0C104"/>
<sequence length="51" mass="5606">MGENYTLYGGYSNIVYAIIGLGAVIFLVLFILSALSAEKQHLKKLRESSGR</sequence>
<accession>A0A7W0C104</accession>
<name>A0A7W0C104_9BACL</name>
<proteinExistence type="predicted"/>
<keyword evidence="1" id="KW-0812">Transmembrane</keyword>
<feature type="transmembrane region" description="Helical" evidence="1">
    <location>
        <begin position="14"/>
        <end position="37"/>
    </location>
</feature>
<evidence type="ECO:0000313" key="2">
    <source>
        <dbReference type="EMBL" id="MBA2876324.1"/>
    </source>
</evidence>
<keyword evidence="1" id="KW-0472">Membrane</keyword>
<comment type="caution">
    <text evidence="2">The sequence shown here is derived from an EMBL/GenBank/DDBJ whole genome shotgun (WGS) entry which is preliminary data.</text>
</comment>
<keyword evidence="1" id="KW-1133">Transmembrane helix</keyword>